<sequence length="90" mass="9841">MRRCRYRNQSKGHFQHVLTAVATNIECLNGLPPTDGEPSPRPPTALPELPQPAQDPPVHLLVNPRQLQGPRQGQAETPANLILKPSVVAL</sequence>
<accession>A0A5P2X360</accession>
<evidence type="ECO:0000256" key="1">
    <source>
        <dbReference type="SAM" id="MobiDB-lite"/>
    </source>
</evidence>
<protein>
    <recommendedName>
        <fullName evidence="4">Transposase DDE domain-containing protein</fullName>
    </recommendedName>
</protein>
<dbReference type="EMBL" id="CP023690">
    <property type="protein sequence ID" value="QEV57595.1"/>
    <property type="molecule type" value="Genomic_DNA"/>
</dbReference>
<evidence type="ECO:0000313" key="3">
    <source>
        <dbReference type="Proteomes" id="UP000326505"/>
    </source>
</evidence>
<dbReference type="Proteomes" id="UP000326505">
    <property type="component" value="Chromosome"/>
</dbReference>
<organism evidence="2 3">
    <name type="scientific">Streptomyces spectabilis</name>
    <dbReference type="NCBI Taxonomy" id="68270"/>
    <lineage>
        <taxon>Bacteria</taxon>
        <taxon>Bacillati</taxon>
        <taxon>Actinomycetota</taxon>
        <taxon>Actinomycetes</taxon>
        <taxon>Kitasatosporales</taxon>
        <taxon>Streptomycetaceae</taxon>
        <taxon>Streptomyces</taxon>
    </lineage>
</organism>
<dbReference type="RefSeq" id="WP_229879228.1">
    <property type="nucleotide sequence ID" value="NZ_BMSQ01000013.1"/>
</dbReference>
<reference evidence="2 3" key="1">
    <citation type="submission" date="2017-09" db="EMBL/GenBank/DDBJ databases">
        <authorList>
            <person name="Lee N."/>
            <person name="Cho B.-K."/>
        </authorList>
    </citation>
    <scope>NUCLEOTIDE SEQUENCE [LARGE SCALE GENOMIC DNA]</scope>
    <source>
        <strain evidence="2 3">ATCC 27465</strain>
    </source>
</reference>
<name>A0A5P2X360_STRST</name>
<gene>
    <name evidence="2" type="ORF">CP982_01740</name>
</gene>
<feature type="compositionally biased region" description="Pro residues" evidence="1">
    <location>
        <begin position="39"/>
        <end position="55"/>
    </location>
</feature>
<evidence type="ECO:0008006" key="4">
    <source>
        <dbReference type="Google" id="ProtNLM"/>
    </source>
</evidence>
<evidence type="ECO:0000313" key="2">
    <source>
        <dbReference type="EMBL" id="QEV57595.1"/>
    </source>
</evidence>
<dbReference type="KEGG" id="sspb:CP982_01740"/>
<proteinExistence type="predicted"/>
<dbReference type="AlphaFoldDB" id="A0A5P2X360"/>
<feature type="region of interest" description="Disordered" evidence="1">
    <location>
        <begin position="29"/>
        <end position="59"/>
    </location>
</feature>